<dbReference type="Pfam" id="PF16421">
    <property type="entry name" value="E2F_CC-MB"/>
    <property type="match status" value="1"/>
</dbReference>
<sequence length="305" mass="34840">MELSQSRFEKSLGLLTSRFVFLLQHSPGGLLDLKTAAETLEVKQKRRIYDITNVLEGIGLIEKKTKNIIQWKGPADENETSHSEITSLKEDLRELKEYEEMLDHHMRTIRNRTEEMLSYPEAYITHEDLSSCFDSDIVLGIQAPMNSILAVPLNKKTDNLDYELTLKSTNGPINVMLFSGNKPLSDSKPIFSEYSLSDGQLPVSKRNVRSPKPSRKQTFSKPKNEEIRNDSNTELCDDEDFVESARVILRGLPTVPFERETRTNMTPYIDAIGQNHFVPLNPPPGKEDYLYALRPEEGLSDIFEF</sequence>
<dbReference type="OrthoDB" id="1743261at2759"/>
<evidence type="ECO:0000256" key="1">
    <source>
        <dbReference type="ARBA" id="ARBA00010940"/>
    </source>
</evidence>
<dbReference type="GO" id="GO:0000978">
    <property type="term" value="F:RNA polymerase II cis-regulatory region sequence-specific DNA binding"/>
    <property type="evidence" value="ECO:0007669"/>
    <property type="project" value="InterPro"/>
</dbReference>
<dbReference type="Gene3D" id="1.10.10.10">
    <property type="entry name" value="Winged helix-like DNA-binding domain superfamily/Winged helix DNA-binding domain"/>
    <property type="match status" value="1"/>
</dbReference>
<evidence type="ECO:0000256" key="2">
    <source>
        <dbReference type="ARBA" id="ARBA00023015"/>
    </source>
</evidence>
<dbReference type="PANTHER" id="PTHR12081">
    <property type="entry name" value="TRANSCRIPTION FACTOR E2F"/>
    <property type="match status" value="1"/>
</dbReference>
<keyword evidence="5" id="KW-0539">Nucleus</keyword>
<organism evidence="9 10">
    <name type="scientific">Nezara viridula</name>
    <name type="common">Southern green stink bug</name>
    <name type="synonym">Cimex viridulus</name>
    <dbReference type="NCBI Taxonomy" id="85310"/>
    <lineage>
        <taxon>Eukaryota</taxon>
        <taxon>Metazoa</taxon>
        <taxon>Ecdysozoa</taxon>
        <taxon>Arthropoda</taxon>
        <taxon>Hexapoda</taxon>
        <taxon>Insecta</taxon>
        <taxon>Pterygota</taxon>
        <taxon>Neoptera</taxon>
        <taxon>Paraneoptera</taxon>
        <taxon>Hemiptera</taxon>
        <taxon>Heteroptera</taxon>
        <taxon>Panheteroptera</taxon>
        <taxon>Pentatomomorpha</taxon>
        <taxon>Pentatomoidea</taxon>
        <taxon>Pentatomidae</taxon>
        <taxon>Pentatominae</taxon>
        <taxon>Nezara</taxon>
    </lineage>
</organism>
<feature type="region of interest" description="Disordered" evidence="7">
    <location>
        <begin position="202"/>
        <end position="228"/>
    </location>
</feature>
<dbReference type="InterPro" id="IPR015633">
    <property type="entry name" value="E2F"/>
</dbReference>
<evidence type="ECO:0000313" key="9">
    <source>
        <dbReference type="EMBL" id="CAH1403970.1"/>
    </source>
</evidence>
<proteinExistence type="inferred from homology"/>
<dbReference type="GO" id="GO:0000981">
    <property type="term" value="F:DNA-binding transcription factor activity, RNA polymerase II-specific"/>
    <property type="evidence" value="ECO:0007669"/>
    <property type="project" value="TreeGrafter"/>
</dbReference>
<reference evidence="9" key="1">
    <citation type="submission" date="2022-01" db="EMBL/GenBank/DDBJ databases">
        <authorList>
            <person name="King R."/>
        </authorList>
    </citation>
    <scope>NUCLEOTIDE SEQUENCE</scope>
</reference>
<evidence type="ECO:0000256" key="6">
    <source>
        <dbReference type="SAM" id="Coils"/>
    </source>
</evidence>
<dbReference type="InterPro" id="IPR036390">
    <property type="entry name" value="WH_DNA-bd_sf"/>
</dbReference>
<dbReference type="FunFam" id="1.10.10.10:FF:000008">
    <property type="entry name" value="E2F transcription factor 1"/>
    <property type="match status" value="1"/>
</dbReference>
<dbReference type="PANTHER" id="PTHR12081:SF18">
    <property type="entry name" value="TRANSCRIPTION FACTOR E2F2-RELATED"/>
    <property type="match status" value="1"/>
</dbReference>
<feature type="compositionally biased region" description="Basic residues" evidence="7">
    <location>
        <begin position="206"/>
        <end position="215"/>
    </location>
</feature>
<feature type="domain" description="E2F/DP family winged-helix DNA-binding" evidence="8">
    <location>
        <begin position="7"/>
        <end position="73"/>
    </location>
</feature>
<keyword evidence="6" id="KW-0175">Coiled coil</keyword>
<dbReference type="EMBL" id="OV725081">
    <property type="protein sequence ID" value="CAH1403970.1"/>
    <property type="molecule type" value="Genomic_DNA"/>
</dbReference>
<dbReference type="AlphaFoldDB" id="A0A9P0HL83"/>
<evidence type="ECO:0000313" key="10">
    <source>
        <dbReference type="Proteomes" id="UP001152798"/>
    </source>
</evidence>
<dbReference type="InterPro" id="IPR037241">
    <property type="entry name" value="E2F-DP_heterodim"/>
</dbReference>
<evidence type="ECO:0000256" key="4">
    <source>
        <dbReference type="ARBA" id="ARBA00023163"/>
    </source>
</evidence>
<protein>
    <recommendedName>
        <fullName evidence="8">E2F/DP family winged-helix DNA-binding domain-containing protein</fullName>
    </recommendedName>
</protein>
<evidence type="ECO:0000259" key="8">
    <source>
        <dbReference type="SMART" id="SM01372"/>
    </source>
</evidence>
<gene>
    <name evidence="9" type="ORF">NEZAVI_LOCUS12472</name>
</gene>
<keyword evidence="10" id="KW-1185">Reference proteome</keyword>
<dbReference type="SUPFAM" id="SSF144074">
    <property type="entry name" value="E2F-DP heterodimerization region"/>
    <property type="match status" value="1"/>
</dbReference>
<keyword evidence="3 5" id="KW-0238">DNA-binding</keyword>
<evidence type="ECO:0000256" key="7">
    <source>
        <dbReference type="SAM" id="MobiDB-lite"/>
    </source>
</evidence>
<keyword evidence="4 5" id="KW-0804">Transcription</keyword>
<comment type="subcellular location">
    <subcellularLocation>
        <location evidence="5">Nucleus</location>
    </subcellularLocation>
</comment>
<evidence type="ECO:0000256" key="3">
    <source>
        <dbReference type="ARBA" id="ARBA00023125"/>
    </source>
</evidence>
<dbReference type="GO" id="GO:0090575">
    <property type="term" value="C:RNA polymerase II transcription regulator complex"/>
    <property type="evidence" value="ECO:0007669"/>
    <property type="project" value="TreeGrafter"/>
</dbReference>
<dbReference type="Gene3D" id="6.10.250.540">
    <property type="match status" value="1"/>
</dbReference>
<dbReference type="SUPFAM" id="SSF46785">
    <property type="entry name" value="Winged helix' DNA-binding domain"/>
    <property type="match status" value="1"/>
</dbReference>
<feature type="coiled-coil region" evidence="6">
    <location>
        <begin position="88"/>
        <end position="115"/>
    </location>
</feature>
<name>A0A9P0HL83_NEZVI</name>
<dbReference type="Proteomes" id="UP001152798">
    <property type="component" value="Chromosome 5"/>
</dbReference>
<comment type="similarity">
    <text evidence="1 5">Belongs to the E2F/DP family.</text>
</comment>
<dbReference type="GO" id="GO:0046983">
    <property type="term" value="F:protein dimerization activity"/>
    <property type="evidence" value="ECO:0007669"/>
    <property type="project" value="InterPro"/>
</dbReference>
<dbReference type="InterPro" id="IPR036388">
    <property type="entry name" value="WH-like_DNA-bd_sf"/>
</dbReference>
<dbReference type="Pfam" id="PF02319">
    <property type="entry name" value="WHD_E2F_TDP"/>
    <property type="match status" value="1"/>
</dbReference>
<dbReference type="SMART" id="SM01372">
    <property type="entry name" value="E2F_TDP"/>
    <property type="match status" value="1"/>
</dbReference>
<dbReference type="InterPro" id="IPR003316">
    <property type="entry name" value="E2F_WHTH_DNA-bd_dom"/>
</dbReference>
<keyword evidence="2 5" id="KW-0805">Transcription regulation</keyword>
<evidence type="ECO:0000256" key="5">
    <source>
        <dbReference type="RuleBase" id="RU003796"/>
    </source>
</evidence>
<dbReference type="InterPro" id="IPR032198">
    <property type="entry name" value="E2F_CC-MB"/>
</dbReference>
<accession>A0A9P0HL83</accession>